<dbReference type="InterPro" id="IPR002872">
    <property type="entry name" value="Proline_DH_dom"/>
</dbReference>
<dbReference type="NCBIfam" id="TIGR01238">
    <property type="entry name" value="D1pyr5carbox3"/>
    <property type="match status" value="1"/>
</dbReference>
<dbReference type="InterPro" id="IPR016162">
    <property type="entry name" value="Ald_DH_N"/>
</dbReference>
<accession>A0A4R1ERR7</accession>
<dbReference type="InterPro" id="IPR005933">
    <property type="entry name" value="PutA_C"/>
</dbReference>
<feature type="domain" description="Proline utilization A proline dehydrogenase N-terminal" evidence="10">
    <location>
        <begin position="5"/>
        <end position="52"/>
    </location>
</feature>
<keyword evidence="5" id="KW-0274">FAD</keyword>
<dbReference type="Gene3D" id="3.20.20.220">
    <property type="match status" value="1"/>
</dbReference>
<dbReference type="Proteomes" id="UP000294887">
    <property type="component" value="Unassembled WGS sequence"/>
</dbReference>
<keyword evidence="5" id="KW-0804">Transcription</keyword>
<comment type="catalytic activity">
    <reaction evidence="5">
        <text>L-proline + a quinone = (S)-1-pyrroline-5-carboxylate + a quinol + H(+)</text>
        <dbReference type="Rhea" id="RHEA:23784"/>
        <dbReference type="ChEBI" id="CHEBI:15378"/>
        <dbReference type="ChEBI" id="CHEBI:17388"/>
        <dbReference type="ChEBI" id="CHEBI:24646"/>
        <dbReference type="ChEBI" id="CHEBI:60039"/>
        <dbReference type="ChEBI" id="CHEBI:132124"/>
        <dbReference type="EC" id="1.5.5.2"/>
    </reaction>
</comment>
<keyword evidence="5" id="KW-0238">DNA-binding</keyword>
<evidence type="ECO:0000256" key="3">
    <source>
        <dbReference type="ARBA" id="ARBA00023027"/>
    </source>
</evidence>
<feature type="domain" description="Proline dehydrogenase PutA" evidence="9">
    <location>
        <begin position="60"/>
        <end position="171"/>
    </location>
</feature>
<dbReference type="AlphaFoldDB" id="A0A4R1ERR7"/>
<dbReference type="EMBL" id="SMFQ01000005">
    <property type="protein sequence ID" value="TCJ83180.1"/>
    <property type="molecule type" value="Genomic_DNA"/>
</dbReference>
<dbReference type="GO" id="GO:0003677">
    <property type="term" value="F:DNA binding"/>
    <property type="evidence" value="ECO:0007669"/>
    <property type="project" value="UniProtKB-KW"/>
</dbReference>
<dbReference type="PIRSF" id="PIRSF000197">
    <property type="entry name" value="Bifunct_PutA"/>
    <property type="match status" value="1"/>
</dbReference>
<keyword evidence="2 5" id="KW-0560">Oxidoreductase</keyword>
<dbReference type="OrthoDB" id="9768731at2"/>
<dbReference type="Pfam" id="PF01619">
    <property type="entry name" value="Pro_dh"/>
    <property type="match status" value="1"/>
</dbReference>
<comment type="similarity">
    <text evidence="5">In the N-terminal section; belongs to the proline dehydrogenase family.</text>
</comment>
<feature type="domain" description="Aldehyde dehydrogenase" evidence="7">
    <location>
        <begin position="563"/>
        <end position="1001"/>
    </location>
</feature>
<protein>
    <recommendedName>
        <fullName evidence="5">Bifunctional protein PutA</fullName>
    </recommendedName>
    <domain>
        <recommendedName>
            <fullName evidence="5">Proline dehydrogenase</fullName>
            <ecNumber evidence="5">1.5.5.2</ecNumber>
        </recommendedName>
        <alternativeName>
            <fullName evidence="5">Proline oxidase</fullName>
        </alternativeName>
    </domain>
    <domain>
        <recommendedName>
            <fullName evidence="5">Delta-1-pyrroline-5-carboxylate dehydrogenase</fullName>
            <shortName evidence="5">P5C dehydrogenase</shortName>
            <ecNumber evidence="5">1.2.1.88</ecNumber>
        </recommendedName>
        <alternativeName>
            <fullName evidence="5">L-glutamate gamma-semialdehyde dehydrogenase</fullName>
        </alternativeName>
    </domain>
</protein>
<keyword evidence="3 5" id="KW-0520">NAD</keyword>
<dbReference type="Pfam" id="PF18327">
    <property type="entry name" value="PRODH"/>
    <property type="match status" value="1"/>
</dbReference>
<organism evidence="11 12">
    <name type="scientific">Cocleimonas flava</name>
    <dbReference type="NCBI Taxonomy" id="634765"/>
    <lineage>
        <taxon>Bacteria</taxon>
        <taxon>Pseudomonadati</taxon>
        <taxon>Pseudomonadota</taxon>
        <taxon>Gammaproteobacteria</taxon>
        <taxon>Thiotrichales</taxon>
        <taxon>Thiotrichaceae</taxon>
        <taxon>Cocleimonas</taxon>
    </lineage>
</organism>
<dbReference type="NCBIfam" id="NF008869">
    <property type="entry name" value="PRK11904.1"/>
    <property type="match status" value="1"/>
</dbReference>
<comment type="pathway">
    <text evidence="1 5">Amino-acid degradation; L-proline degradation into L-glutamate; L-glutamate from L-proline: step 2/2.</text>
</comment>
<evidence type="ECO:0000259" key="8">
    <source>
        <dbReference type="Pfam" id="PF01619"/>
    </source>
</evidence>
<evidence type="ECO:0000259" key="7">
    <source>
        <dbReference type="Pfam" id="PF00171"/>
    </source>
</evidence>
<dbReference type="SUPFAM" id="SSF81935">
    <property type="entry name" value="N-terminal domain of bifunctional PutA protein"/>
    <property type="match status" value="1"/>
</dbReference>
<evidence type="ECO:0000256" key="1">
    <source>
        <dbReference type="ARBA" id="ARBA00004786"/>
    </source>
</evidence>
<dbReference type="GO" id="GO:0003700">
    <property type="term" value="F:DNA-binding transcription factor activity"/>
    <property type="evidence" value="ECO:0007669"/>
    <property type="project" value="InterPro"/>
</dbReference>
<evidence type="ECO:0000256" key="5">
    <source>
        <dbReference type="PIRNR" id="PIRNR000197"/>
    </source>
</evidence>
<dbReference type="InterPro" id="IPR024082">
    <property type="entry name" value="PRODH_PutA_dom_II"/>
</dbReference>
<evidence type="ECO:0000259" key="10">
    <source>
        <dbReference type="Pfam" id="PF18327"/>
    </source>
</evidence>
<dbReference type="GO" id="GO:0004657">
    <property type="term" value="F:proline dehydrogenase activity"/>
    <property type="evidence" value="ECO:0007669"/>
    <property type="project" value="UniProtKB-UniRule"/>
</dbReference>
<evidence type="ECO:0000259" key="9">
    <source>
        <dbReference type="Pfam" id="PF14850"/>
    </source>
</evidence>
<sequence length="1221" mass="133807">MSKLSDIRETLRAATLGDEAVVVKQMLDDLDIDEALRQSTVDMAASWVRDLRASGDPGLMESFLAEYGLSTQEGVALMCMAEAYLRVPDNKTLDDLIQDKIAPQNFGDHLGHSSSMMVNASTWGLMLTGSVLSDSDQRGLMPALQKVVKRAGEPIIRVAVKRMMKMMGGQFVLGESIESAIDNGTDYTKKGYRYSFDMLGEAAYTLQDADKYYLAYADAITELVEHCNGKDVRLNPGISVKLSALYPRYETLHKEDVMKTLYPSLRSLCLLAKKAGIGLNIDAEEAERLDISLDIIEALLEDGSLQGWEGLGIVVQAYGYRAPHVLDWLYELAEKYDTKLMVRLVKGAYWDREVKRSQELGLPGYPVYTRKNNSDLSYWYCAKKLLGQRDRIFPQFATHNAHTIASIIKLTEQEEDAASTFEFQRLHGMGESLHELVRNKHNFACRIYAPVGVHQDLLAYLVRRLLENGANASFVSQVLDNQIPPSEVTADPVKKAEAWLAQAVPGVAEPDLLFMPERVNSKGFDWLDVADIQKMESMRTPFKTVQWTAEPMVVGAANSTHIKHDVFNPATGEVVGWITDANAEQLDAAVESAHKAQPAWQQLDVIERGRILNKAADLYEENAGEFFALLSREAGKSIVDCIAELREAVDFLRYYAAQAEHIAPNKQACGVMACISPWNFPLAIFSGQLSAGLAVGNAVLVKPAESTSLIAYKAVQLLHEAGVPEAILQYLPGQGNVIGAGLSSHPDINGMIFTGSTATAKHIERSMSQSSDVRAPLIAETGGLNAMIVDSSALPEQAITDIVASAFQSAGQRCSALRVLYLQEDIAEHTLEMLYGSMDLLRMGNPWNLNVDVGPVIDETAAKGITDYIEENKASILKQTPMSNVEKDVASTGFFVPPTVIKVNGIQDLSREIFGPVLHVATFSADEIDEVVDAVNNAGFGLTFGLHTRIDSRVQQIVDNLKAGNMYVNRNQIGAIVGSQPFGGEGLSGTGPKAGGPFYLKRLVHEIDTAENAEQSVAAEIIDTAELNNSVQLLLKSSFEEFGHLLPLDAEISQDYLGLINRCRQDLHESRSLPGPTGEDNLLSLNPRGLTIIATPNADVAFQQAIQALYCGNPILVCNENFNKAQQDWLTQHPNVILNAKGISPKQLEEISDLTNFAFTAANDDQIAMAREYRIALANRDGAIVRFINEAESPYLYAQERHLCINTTAAGGNVQLIANSE</sequence>
<comment type="cofactor">
    <cofactor evidence="5">
        <name>FAD</name>
        <dbReference type="ChEBI" id="CHEBI:57692"/>
    </cofactor>
</comment>
<evidence type="ECO:0000256" key="6">
    <source>
        <dbReference type="PIRSR" id="PIRSR000197-1"/>
    </source>
</evidence>
<dbReference type="InterPro" id="IPR016160">
    <property type="entry name" value="Ald_DH_CS_CYS"/>
</dbReference>
<dbReference type="EC" id="1.2.1.88" evidence="5"/>
<dbReference type="EC" id="1.5.5.2" evidence="5"/>
<keyword evidence="5" id="KW-0642">Proline metabolism</keyword>
<feature type="active site" evidence="6">
    <location>
        <position position="780"/>
    </location>
</feature>
<dbReference type="InterPro" id="IPR016161">
    <property type="entry name" value="Ald_DH/histidinol_DH"/>
</dbReference>
<dbReference type="InterPro" id="IPR024089">
    <property type="entry name" value="PRODH_PutA_dom_I/II"/>
</dbReference>
<dbReference type="InterPro" id="IPR050485">
    <property type="entry name" value="Proline_metab_enzyme"/>
</dbReference>
<reference evidence="11 12" key="1">
    <citation type="submission" date="2019-03" db="EMBL/GenBank/DDBJ databases">
        <title>Genomic Encyclopedia of Type Strains, Phase IV (KMG-IV): sequencing the most valuable type-strain genomes for metagenomic binning, comparative biology and taxonomic classification.</title>
        <authorList>
            <person name="Goeker M."/>
        </authorList>
    </citation>
    <scope>NUCLEOTIDE SEQUENCE [LARGE SCALE GENOMIC DNA]</scope>
    <source>
        <strain evidence="11 12">DSM 24830</strain>
    </source>
</reference>
<gene>
    <name evidence="11" type="ORF">EV695_3918</name>
</gene>
<dbReference type="GO" id="GO:0003842">
    <property type="term" value="F:L-glutamate gamma-semialdehyde dehydrogenase activity"/>
    <property type="evidence" value="ECO:0007669"/>
    <property type="project" value="UniProtKB-UniRule"/>
</dbReference>
<evidence type="ECO:0000313" key="12">
    <source>
        <dbReference type="Proteomes" id="UP000294887"/>
    </source>
</evidence>
<proteinExistence type="inferred from homology"/>
<dbReference type="UniPathway" id="UPA00261">
    <property type="reaction ID" value="UER00373"/>
</dbReference>
<dbReference type="PROSITE" id="PS00070">
    <property type="entry name" value="ALDEHYDE_DEHYDR_CYS"/>
    <property type="match status" value="1"/>
</dbReference>
<dbReference type="GO" id="GO:0010133">
    <property type="term" value="P:L-proline catabolic process to L-glutamate"/>
    <property type="evidence" value="ECO:0007669"/>
    <property type="project" value="UniProtKB-UniRule"/>
</dbReference>
<dbReference type="InterPro" id="IPR041349">
    <property type="entry name" value="PRODH"/>
</dbReference>
<dbReference type="CDD" id="cd07125">
    <property type="entry name" value="ALDH_PutA-P5CDH"/>
    <property type="match status" value="1"/>
</dbReference>
<dbReference type="Gene3D" id="3.40.605.10">
    <property type="entry name" value="Aldehyde Dehydrogenase, Chain A, domain 1"/>
    <property type="match status" value="1"/>
</dbReference>
<dbReference type="PANTHER" id="PTHR42862">
    <property type="entry name" value="DELTA-1-PYRROLINE-5-CARBOXYLATE DEHYDROGENASE 1, ISOFORM A-RELATED"/>
    <property type="match status" value="1"/>
</dbReference>
<dbReference type="Pfam" id="PF14850">
    <property type="entry name" value="Pro_dh-DNA_bdg"/>
    <property type="match status" value="1"/>
</dbReference>
<dbReference type="InterPro" id="IPR016163">
    <property type="entry name" value="Ald_DH_C"/>
</dbReference>
<dbReference type="Gene3D" id="1.20.5.460">
    <property type="entry name" value="Single helix bin"/>
    <property type="match status" value="1"/>
</dbReference>
<name>A0A4R1ERR7_9GAMM</name>
<evidence type="ECO:0000313" key="11">
    <source>
        <dbReference type="EMBL" id="TCJ83180.1"/>
    </source>
</evidence>
<comment type="caution">
    <text evidence="11">The sequence shown here is derived from an EMBL/GenBank/DDBJ whole genome shotgun (WGS) entry which is preliminary data.</text>
</comment>
<keyword evidence="5" id="KW-0285">Flavoprotein</keyword>
<comment type="catalytic activity">
    <reaction evidence="4 5">
        <text>L-glutamate 5-semialdehyde + NAD(+) + H2O = L-glutamate + NADH + 2 H(+)</text>
        <dbReference type="Rhea" id="RHEA:30235"/>
        <dbReference type="ChEBI" id="CHEBI:15377"/>
        <dbReference type="ChEBI" id="CHEBI:15378"/>
        <dbReference type="ChEBI" id="CHEBI:29985"/>
        <dbReference type="ChEBI" id="CHEBI:57540"/>
        <dbReference type="ChEBI" id="CHEBI:57945"/>
        <dbReference type="ChEBI" id="CHEBI:58066"/>
        <dbReference type="EC" id="1.2.1.88"/>
    </reaction>
</comment>
<keyword evidence="12" id="KW-1185">Reference proteome</keyword>
<dbReference type="InterPro" id="IPR025703">
    <property type="entry name" value="Bifunct_PutA"/>
</dbReference>
<evidence type="ECO:0000256" key="2">
    <source>
        <dbReference type="ARBA" id="ARBA00023002"/>
    </source>
</evidence>
<dbReference type="InterPro" id="IPR015590">
    <property type="entry name" value="Aldehyde_DH_dom"/>
</dbReference>
<comment type="similarity">
    <text evidence="5">In the C-terminal section; belongs to the aldehyde dehydrogenase family.</text>
</comment>
<dbReference type="Pfam" id="PF00171">
    <property type="entry name" value="Aldedh"/>
    <property type="match status" value="1"/>
</dbReference>
<evidence type="ECO:0000256" key="4">
    <source>
        <dbReference type="ARBA" id="ARBA00048142"/>
    </source>
</evidence>
<comment type="pathway">
    <text evidence="5">Amino-acid degradation; L-proline degradation into L-glutamate; L-glutamate from L-proline: step 1/2.</text>
</comment>
<keyword evidence="5" id="KW-0805">Transcription regulation</keyword>
<dbReference type="FunFam" id="3.40.309.10:FF:000005">
    <property type="entry name" value="1-pyrroline-5-carboxylate dehydrogenase 1"/>
    <property type="match status" value="1"/>
</dbReference>
<feature type="domain" description="Proline dehydrogenase" evidence="8">
    <location>
        <begin position="182"/>
        <end position="477"/>
    </location>
</feature>
<dbReference type="PANTHER" id="PTHR42862:SF1">
    <property type="entry name" value="DELTA-1-PYRROLINE-5-CARBOXYLATE DEHYDROGENASE 2, ISOFORM A-RELATED"/>
    <property type="match status" value="1"/>
</dbReference>
<keyword evidence="5" id="KW-0678">Repressor</keyword>
<feature type="active site" evidence="6">
    <location>
        <position position="814"/>
    </location>
</feature>
<dbReference type="RefSeq" id="WP_131907657.1">
    <property type="nucleotide sequence ID" value="NZ_BAAAFU010000007.1"/>
</dbReference>
<dbReference type="InterPro" id="IPR029041">
    <property type="entry name" value="FAD-linked_oxidoreductase-like"/>
</dbReference>
<comment type="function">
    <text evidence="5">Oxidizes proline to glutamate for use as a carbon and nitrogen source.</text>
</comment>
<dbReference type="GO" id="GO:0009898">
    <property type="term" value="C:cytoplasmic side of plasma membrane"/>
    <property type="evidence" value="ECO:0007669"/>
    <property type="project" value="TreeGrafter"/>
</dbReference>
<dbReference type="Gene3D" id="3.40.309.10">
    <property type="entry name" value="Aldehyde Dehydrogenase, Chain A, domain 2"/>
    <property type="match status" value="1"/>
</dbReference>
<dbReference type="SUPFAM" id="SSF53720">
    <property type="entry name" value="ALDH-like"/>
    <property type="match status" value="1"/>
</dbReference>
<dbReference type="SUPFAM" id="SSF51730">
    <property type="entry name" value="FAD-linked oxidoreductase"/>
    <property type="match status" value="1"/>
</dbReference>